<comment type="caution">
    <text evidence="2">The sequence shown here is derived from an EMBL/GenBank/DDBJ whole genome shotgun (WGS) entry which is preliminary data.</text>
</comment>
<proteinExistence type="predicted"/>
<evidence type="ECO:0000256" key="1">
    <source>
        <dbReference type="SAM" id="SignalP"/>
    </source>
</evidence>
<reference evidence="2 3" key="1">
    <citation type="submission" date="2020-07" db="EMBL/GenBank/DDBJ databases">
        <title>Comparative genomics of pyrophilous fungi reveals a link between fire events and developmental genes.</title>
        <authorList>
            <consortium name="DOE Joint Genome Institute"/>
            <person name="Steindorff A.S."/>
            <person name="Carver A."/>
            <person name="Calhoun S."/>
            <person name="Stillman K."/>
            <person name="Liu H."/>
            <person name="Lipzen A."/>
            <person name="Pangilinan J."/>
            <person name="Labutti K."/>
            <person name="Bruns T.D."/>
            <person name="Grigoriev I.V."/>
        </authorList>
    </citation>
    <scope>NUCLEOTIDE SEQUENCE [LARGE SCALE GENOMIC DNA]</scope>
    <source>
        <strain evidence="2 3">CBS 144469</strain>
    </source>
</reference>
<keyword evidence="3" id="KW-1185">Reference proteome</keyword>
<dbReference type="EMBL" id="JACGCI010000059">
    <property type="protein sequence ID" value="KAF6750015.1"/>
    <property type="molecule type" value="Genomic_DNA"/>
</dbReference>
<evidence type="ECO:0000313" key="2">
    <source>
        <dbReference type="EMBL" id="KAF6750015.1"/>
    </source>
</evidence>
<protein>
    <submittedName>
        <fullName evidence="2">Uncharacterized protein</fullName>
    </submittedName>
</protein>
<organism evidence="2 3">
    <name type="scientific">Ephemerocybe angulata</name>
    <dbReference type="NCBI Taxonomy" id="980116"/>
    <lineage>
        <taxon>Eukaryota</taxon>
        <taxon>Fungi</taxon>
        <taxon>Dikarya</taxon>
        <taxon>Basidiomycota</taxon>
        <taxon>Agaricomycotina</taxon>
        <taxon>Agaricomycetes</taxon>
        <taxon>Agaricomycetidae</taxon>
        <taxon>Agaricales</taxon>
        <taxon>Agaricineae</taxon>
        <taxon>Psathyrellaceae</taxon>
        <taxon>Ephemerocybe</taxon>
    </lineage>
</organism>
<feature type="signal peptide" evidence="1">
    <location>
        <begin position="1"/>
        <end position="22"/>
    </location>
</feature>
<accession>A0A8H6HMZ7</accession>
<feature type="chain" id="PRO_5034477484" evidence="1">
    <location>
        <begin position="23"/>
        <end position="287"/>
    </location>
</feature>
<evidence type="ECO:0000313" key="3">
    <source>
        <dbReference type="Proteomes" id="UP000521943"/>
    </source>
</evidence>
<gene>
    <name evidence="2" type="ORF">DFP72DRAFT_1140018</name>
</gene>
<sequence>MRMSTFPTILSVAIYLSTYANAYRYDERNEVYARELHNVDALPHEYTGRNLLSELSTRELVDELERRGLPLSQHFDCDYPGCKMSSGSANMATVSIASLAQYIGRRPVPASPAAKALPSIVRRHHGLTKTQDSSRCPSRRRRCRGRFVGAALRLSMTPISVPLIILTHLLPIEAMYAVKGKTACVLGVDARPNIVLPRSPEWVWYTPEVVCDLGDALLPGSRVETDEFARSRLAYPGHIRRDMSMRATHICFVHARPSHPAAQIFWKEGYAVLVRSFFDFVPSRPAS</sequence>
<dbReference type="AlphaFoldDB" id="A0A8H6HMZ7"/>
<name>A0A8H6HMZ7_9AGAR</name>
<dbReference type="Proteomes" id="UP000521943">
    <property type="component" value="Unassembled WGS sequence"/>
</dbReference>
<keyword evidence="1" id="KW-0732">Signal</keyword>